<dbReference type="EMBL" id="JACBZV010000004">
    <property type="protein sequence ID" value="NYJ12028.1"/>
    <property type="molecule type" value="Genomic_DNA"/>
</dbReference>
<dbReference type="RefSeq" id="WP_003590572.1">
    <property type="nucleotide sequence ID" value="NZ_JACBZV010000004.1"/>
</dbReference>
<comment type="caution">
    <text evidence="1">The sequence shown here is derived from an EMBL/GenBank/DDBJ whole genome shotgun (WGS) entry which is preliminary data.</text>
</comment>
<organism evidence="1 2">
    <name type="scientific">Rhizobium leguminosarum</name>
    <dbReference type="NCBI Taxonomy" id="384"/>
    <lineage>
        <taxon>Bacteria</taxon>
        <taxon>Pseudomonadati</taxon>
        <taxon>Pseudomonadota</taxon>
        <taxon>Alphaproteobacteria</taxon>
        <taxon>Hyphomicrobiales</taxon>
        <taxon>Rhizobiaceae</taxon>
        <taxon>Rhizobium/Agrobacterium group</taxon>
        <taxon>Rhizobium</taxon>
    </lineage>
</organism>
<gene>
    <name evidence="1" type="ORF">GGI64_003086</name>
</gene>
<reference evidence="1 2" key="1">
    <citation type="submission" date="2020-07" db="EMBL/GenBank/DDBJ databases">
        <title>Genomic Encyclopedia of Type Strains, Phase IV (KMG-V): Genome sequencing to study the core and pangenomes of soil and plant-associated prokaryotes.</title>
        <authorList>
            <person name="Whitman W."/>
        </authorList>
    </citation>
    <scope>NUCLEOTIDE SEQUENCE [LARGE SCALE GENOMIC DNA]</scope>
    <source>
        <strain evidence="1 2">SEMIA 4052</strain>
    </source>
</reference>
<proteinExistence type="predicted"/>
<dbReference type="Proteomes" id="UP000535276">
    <property type="component" value="Unassembled WGS sequence"/>
</dbReference>
<sequence>MIRKIAIVGNGEVAEVEAGVIDAADFVIRFNDCRSYGAGGGRTDAVAVCNTGRPAKAMLGSPQWRAHPGVVSAREIWSVRDPEKFAAMRAPLAVSHPDLDDFCHDYTDEFTAFCAATGKRHIVIGKSVHDAVDAALSAFAPAPYVVPSSGLIVIAEVLNTYAGAEVMLAGFGHVGWEWHPFAAERQLVDHYIAAGRLTRLGGNTLVSSSHGA</sequence>
<evidence type="ECO:0000313" key="1">
    <source>
        <dbReference type="EMBL" id="NYJ12028.1"/>
    </source>
</evidence>
<evidence type="ECO:0000313" key="2">
    <source>
        <dbReference type="Proteomes" id="UP000535276"/>
    </source>
</evidence>
<protein>
    <recommendedName>
        <fullName evidence="3">Urease operon accessory protein</fullName>
    </recommendedName>
</protein>
<name>A0A7Z0DZL9_RHILE</name>
<dbReference type="AlphaFoldDB" id="A0A7Z0DZL9"/>
<accession>A0A7Z0DZL9</accession>
<evidence type="ECO:0008006" key="3">
    <source>
        <dbReference type="Google" id="ProtNLM"/>
    </source>
</evidence>